<proteinExistence type="predicted"/>
<dbReference type="Proteomes" id="UP000295124">
    <property type="component" value="Unassembled WGS sequence"/>
</dbReference>
<dbReference type="InterPro" id="IPR011990">
    <property type="entry name" value="TPR-like_helical_dom_sf"/>
</dbReference>
<reference evidence="2 3" key="1">
    <citation type="submission" date="2019-03" db="EMBL/GenBank/DDBJ databases">
        <title>Draft genome sequences of novel Actinobacteria.</title>
        <authorList>
            <person name="Sahin N."/>
            <person name="Ay H."/>
            <person name="Saygin H."/>
        </authorList>
    </citation>
    <scope>NUCLEOTIDE SEQUENCE [LARGE SCALE GENOMIC DNA]</scope>
    <source>
        <strain evidence="2 3">JCM 13523</strain>
    </source>
</reference>
<dbReference type="SMART" id="SM00028">
    <property type="entry name" value="TPR"/>
    <property type="match status" value="6"/>
</dbReference>
<accession>A0A4R4YNT3</accession>
<keyword evidence="3" id="KW-1185">Reference proteome</keyword>
<sequence length="1245" mass="135029">MPHLAGVWRLGAVVFAGQERVGQVLARRVDVDPAAEVAEPRPCSLGLVEGADTDGLREGGRPEVVAGRLVPGRCDQNQTVDPIQPGLDEHIEPERRQVEPGPRARRQADDVRRQIQHLVERSCQIELPDRSGVVEVTLYDNLGLDRHRPQHPGDERAMTGVRLDQPGPVERALQLTGHAVQPGGRRRGRPTDIQYDDLHALARGRLVVDVRLRLGGLDLFRLSRRARAAARYDVEQVLGSDDAAPEPQVGVFQEPLGRGRVLRRARWHLRRQLQPGDPADAALARRTALEEPDHALQVLVPDQDEARVVEIVRAGLLPLEREDLDVLAETLQDEVDLGDVLLVALAGRLLAFVCHENCVPLESLKWSSQIDIIPLCRRTGGDSMTVAPEELLPLAMSRPLDAIEAARLLLAGGPPAEPASFAHQATAIAYRQLGEVDTAIRELRTALRLAEESGLPEREADVLATLGATLGRAGKSREGLTHLDRAVELSKGALAGRVLLRRADVLLVLGRYQEALEDLRLAISRLRKSGDQLWEARCRNYRGVIQIALGGTRQASDDFEQAGRLYAALGQDFEYAETRQNRGWVAFVRGDLPAALQFLEEAAQGYEGVGVVWPDLTIDRCAVLMAAGLTAEALTEADEAIGRMETSGAPAPKRAEVLFTAASAALAAGDPAAAQERAERARRLFSAQRRSWWSVRASMLQLEARFRSGERGPQLLRQVVRTAARLDEFGTSEAAAAHLLAGRLALAEGRQRTADRQLELAGRLSKNVPPPVRSAAWLGRALRAEARGEVKRMLTACGRGLETLDEYRLMMGATELRARATGHGAELADLALREALRHDDVRGLLTWAERWRATALTVPSVRPPDDEQLIRDLAQLRDVVGRLESTPESIRPASLERDRRRLEAAVRERALRAQGNNSGDPESGFEIAELQAELGDTALVELIAVGGTLHAVVAAGGELTRYEVGPLAAAAIEVERSRFRLRWLAHGRSRTGPSLEVLGARLGDAILGPVQKVLGDRAVVMVPPASLQAVPWALIPALADRPVNVVPSAAMWLRARRLRPPSDRRVVLVLGPGLTAGRAEINRLTEQYPDAVVLRDGTATAERVLKELDGAWIAHIAAHGTFRADSPLFSSLRLDDGPLTVYDFERLRRAPYRLVLSSCDSGLAKPVGADELLGLTSSLVPLGAAGILASVVPVNDPATVPLMTALHDHLQAGRTLAEAFALARTAVGTDPVADAAGRSFVALGA</sequence>
<dbReference type="Gene3D" id="1.25.40.10">
    <property type="entry name" value="Tetratricopeptide repeat domain"/>
    <property type="match status" value="2"/>
</dbReference>
<evidence type="ECO:0000313" key="2">
    <source>
        <dbReference type="EMBL" id="TDD46693.1"/>
    </source>
</evidence>
<dbReference type="PANTHER" id="PTHR10098:SF108">
    <property type="entry name" value="TETRATRICOPEPTIDE REPEAT PROTEIN 28"/>
    <property type="match status" value="1"/>
</dbReference>
<dbReference type="AlphaFoldDB" id="A0A4R4YNT3"/>
<dbReference type="Pfam" id="PF13424">
    <property type="entry name" value="TPR_12"/>
    <property type="match status" value="1"/>
</dbReference>
<dbReference type="Pfam" id="PF12770">
    <property type="entry name" value="CHAT"/>
    <property type="match status" value="1"/>
</dbReference>
<dbReference type="InterPro" id="IPR019734">
    <property type="entry name" value="TPR_rpt"/>
</dbReference>
<dbReference type="PANTHER" id="PTHR10098">
    <property type="entry name" value="RAPSYN-RELATED"/>
    <property type="match status" value="1"/>
</dbReference>
<dbReference type="EMBL" id="SMKX01000167">
    <property type="protein sequence ID" value="TDD46693.1"/>
    <property type="molecule type" value="Genomic_DNA"/>
</dbReference>
<protein>
    <submittedName>
        <fullName evidence="2">CHAT domain-containing protein</fullName>
    </submittedName>
</protein>
<organism evidence="2 3">
    <name type="scientific">Kribbella antibiotica</name>
    <dbReference type="NCBI Taxonomy" id="190195"/>
    <lineage>
        <taxon>Bacteria</taxon>
        <taxon>Bacillati</taxon>
        <taxon>Actinomycetota</taxon>
        <taxon>Actinomycetes</taxon>
        <taxon>Propionibacteriales</taxon>
        <taxon>Kribbellaceae</taxon>
        <taxon>Kribbella</taxon>
    </lineage>
</organism>
<name>A0A4R4YNT3_9ACTN</name>
<gene>
    <name evidence="2" type="ORF">E1263_36030</name>
</gene>
<evidence type="ECO:0000313" key="3">
    <source>
        <dbReference type="Proteomes" id="UP000295124"/>
    </source>
</evidence>
<feature type="domain" description="CHAT" evidence="1">
    <location>
        <begin position="998"/>
        <end position="1228"/>
    </location>
</feature>
<evidence type="ECO:0000259" key="1">
    <source>
        <dbReference type="Pfam" id="PF12770"/>
    </source>
</evidence>
<comment type="caution">
    <text evidence="2">The sequence shown here is derived from an EMBL/GenBank/DDBJ whole genome shotgun (WGS) entry which is preliminary data.</text>
</comment>
<dbReference type="InterPro" id="IPR024983">
    <property type="entry name" value="CHAT_dom"/>
</dbReference>
<dbReference type="OrthoDB" id="9761935at2"/>
<dbReference type="SUPFAM" id="SSF48452">
    <property type="entry name" value="TPR-like"/>
    <property type="match status" value="2"/>
</dbReference>